<dbReference type="InterPro" id="IPR001902">
    <property type="entry name" value="SLC26A/SulP_fam"/>
</dbReference>
<feature type="transmembrane region" description="Helical" evidence="5">
    <location>
        <begin position="209"/>
        <end position="236"/>
    </location>
</feature>
<evidence type="ECO:0000256" key="2">
    <source>
        <dbReference type="ARBA" id="ARBA00022692"/>
    </source>
</evidence>
<feature type="transmembrane region" description="Helical" evidence="5">
    <location>
        <begin position="60"/>
        <end position="85"/>
    </location>
</feature>
<dbReference type="KEGG" id="azq:G3580_14475"/>
<sequence length="577" mass="61343">MNDHRPVLPRLLPFLRWPAVWAQQGLRGDLIAGISVALVMVPQSLAYAQLAGFPPQYGLYAAMLPAIVAALFGSCAFLSTGAVALTGMLTAASLSPLAPGGSPAFIALGVTLALVAGLIQLLLGLLRQGWVLNLFSRPVFSGFTNAATLLICFSQLPILIGAPGQRSSHLADEFMRIANTLMHPHLPTLGFGLATLAALLLLRRFAPRLPGVLIVVVAALAASDMLGFAATGGAVVGHVPRALPHLGWPPLPDWDTLGNLLPVAFVVALVSFLEAAASAKRLSDQAGAHWDENQELIGQGLGKLAAALSGTLPTSASFSRSALNFSTGARTGLSQLITAGLVVAATVSLAHQLYALPKAVLAAIILHAVGNLFDRRAMARAWHVDRDDGVAAWVTFAATLVFAPNIQNGILTGLLLSLSLLIWRSMKPRIALLGLHEDGTYRDLERFDLAHPHPRMTILRFDGALHFVNAVRFTEAVDWARRAQPEVAIVLLSGAGINAIDSTGLDALAQVTQRMHDAGQTLAICGLKKQVVDVLERDALWRQLAPHAAYRHEQAAIEALRPLLNPEKTFDNTNLHP</sequence>
<evidence type="ECO:0000259" key="6">
    <source>
        <dbReference type="PROSITE" id="PS50801"/>
    </source>
</evidence>
<feature type="transmembrane region" description="Helical" evidence="5">
    <location>
        <begin position="105"/>
        <end position="126"/>
    </location>
</feature>
<evidence type="ECO:0000313" key="8">
    <source>
        <dbReference type="Proteomes" id="UP000501991"/>
    </source>
</evidence>
<dbReference type="Proteomes" id="UP000501991">
    <property type="component" value="Chromosome"/>
</dbReference>
<evidence type="ECO:0000256" key="5">
    <source>
        <dbReference type="SAM" id="Phobius"/>
    </source>
</evidence>
<dbReference type="Pfam" id="PF01740">
    <property type="entry name" value="STAS"/>
    <property type="match status" value="1"/>
</dbReference>
<dbReference type="AlphaFoldDB" id="A0A6C1B4W1"/>
<dbReference type="RefSeq" id="WP_173766650.1">
    <property type="nucleotide sequence ID" value="NZ_CP048836.1"/>
</dbReference>
<dbReference type="Gene3D" id="3.30.750.24">
    <property type="entry name" value="STAS domain"/>
    <property type="match status" value="1"/>
</dbReference>
<keyword evidence="8" id="KW-1185">Reference proteome</keyword>
<evidence type="ECO:0000313" key="7">
    <source>
        <dbReference type="EMBL" id="QID18722.1"/>
    </source>
</evidence>
<keyword evidence="2 5" id="KW-0812">Transmembrane</keyword>
<organism evidence="7 8">
    <name type="scientific">Nitrogeniibacter mangrovi</name>
    <dbReference type="NCBI Taxonomy" id="2016596"/>
    <lineage>
        <taxon>Bacteria</taxon>
        <taxon>Pseudomonadati</taxon>
        <taxon>Pseudomonadota</taxon>
        <taxon>Betaproteobacteria</taxon>
        <taxon>Rhodocyclales</taxon>
        <taxon>Zoogloeaceae</taxon>
        <taxon>Nitrogeniibacter</taxon>
    </lineage>
</organism>
<dbReference type="SUPFAM" id="SSF52091">
    <property type="entry name" value="SpoIIaa-like"/>
    <property type="match status" value="1"/>
</dbReference>
<dbReference type="GO" id="GO:0055085">
    <property type="term" value="P:transmembrane transport"/>
    <property type="evidence" value="ECO:0007669"/>
    <property type="project" value="InterPro"/>
</dbReference>
<reference evidence="7 8" key="1">
    <citation type="submission" date="2020-02" db="EMBL/GenBank/DDBJ databases">
        <title>Nitrogenibacter mangrovi gen. nov., sp. nov. isolated from mangrove sediment, a denitrifying betaproteobacterium.</title>
        <authorList>
            <person name="Liao H."/>
            <person name="Tian Y."/>
        </authorList>
    </citation>
    <scope>NUCLEOTIDE SEQUENCE [LARGE SCALE GENOMIC DNA]</scope>
    <source>
        <strain evidence="7 8">M9-3-2</strain>
    </source>
</reference>
<feature type="transmembrane region" description="Helical" evidence="5">
    <location>
        <begin position="138"/>
        <end position="162"/>
    </location>
</feature>
<dbReference type="InterPro" id="IPR036513">
    <property type="entry name" value="STAS_dom_sf"/>
</dbReference>
<keyword evidence="3 5" id="KW-1133">Transmembrane helix</keyword>
<dbReference type="PROSITE" id="PS50801">
    <property type="entry name" value="STAS"/>
    <property type="match status" value="1"/>
</dbReference>
<feature type="domain" description="STAS" evidence="6">
    <location>
        <begin position="454"/>
        <end position="560"/>
    </location>
</feature>
<dbReference type="Pfam" id="PF00916">
    <property type="entry name" value="Sulfate_transp"/>
    <property type="match status" value="1"/>
</dbReference>
<feature type="transmembrane region" description="Helical" evidence="5">
    <location>
        <begin position="256"/>
        <end position="273"/>
    </location>
</feature>
<protein>
    <submittedName>
        <fullName evidence="7">SulP family inorganic anion transporter</fullName>
    </submittedName>
</protein>
<evidence type="ECO:0000256" key="4">
    <source>
        <dbReference type="ARBA" id="ARBA00023136"/>
    </source>
</evidence>
<name>A0A6C1B4W1_9RHOO</name>
<feature type="transmembrane region" description="Helical" evidence="5">
    <location>
        <begin position="182"/>
        <end position="202"/>
    </location>
</feature>
<feature type="transmembrane region" description="Helical" evidence="5">
    <location>
        <begin position="390"/>
        <end position="423"/>
    </location>
</feature>
<dbReference type="PANTHER" id="PTHR11814">
    <property type="entry name" value="SULFATE TRANSPORTER"/>
    <property type="match status" value="1"/>
</dbReference>
<dbReference type="CDD" id="cd07042">
    <property type="entry name" value="STAS_SulP_like_sulfate_transporter"/>
    <property type="match status" value="1"/>
</dbReference>
<keyword evidence="4 5" id="KW-0472">Membrane</keyword>
<proteinExistence type="predicted"/>
<dbReference type="EMBL" id="CP048836">
    <property type="protein sequence ID" value="QID18722.1"/>
    <property type="molecule type" value="Genomic_DNA"/>
</dbReference>
<dbReference type="InterPro" id="IPR002645">
    <property type="entry name" value="STAS_dom"/>
</dbReference>
<comment type="subcellular location">
    <subcellularLocation>
        <location evidence="1">Membrane</location>
        <topology evidence="1">Multi-pass membrane protein</topology>
    </subcellularLocation>
</comment>
<evidence type="ECO:0000256" key="3">
    <source>
        <dbReference type="ARBA" id="ARBA00022989"/>
    </source>
</evidence>
<evidence type="ECO:0000256" key="1">
    <source>
        <dbReference type="ARBA" id="ARBA00004141"/>
    </source>
</evidence>
<accession>A0A6C1B4W1</accession>
<gene>
    <name evidence="7" type="ORF">G3580_14475</name>
</gene>
<dbReference type="InterPro" id="IPR011547">
    <property type="entry name" value="SLC26A/SulP_dom"/>
</dbReference>
<dbReference type="GO" id="GO:0016020">
    <property type="term" value="C:membrane"/>
    <property type="evidence" value="ECO:0007669"/>
    <property type="project" value="UniProtKB-SubCell"/>
</dbReference>